<dbReference type="OrthoDB" id="8092964at2"/>
<comment type="caution">
    <text evidence="2">The sequence shown here is derived from an EMBL/GenBank/DDBJ whole genome shotgun (WGS) entry which is preliminary data.</text>
</comment>
<gene>
    <name evidence="2" type="ORF">E1B25_11045</name>
</gene>
<reference evidence="2 3" key="1">
    <citation type="submission" date="2019-03" db="EMBL/GenBank/DDBJ databases">
        <authorList>
            <person name="Zhang S."/>
        </authorList>
    </citation>
    <scope>NUCLEOTIDE SEQUENCE [LARGE SCALE GENOMIC DNA]</scope>
    <source>
        <strain evidence="2 3">S4J41</strain>
    </source>
</reference>
<protein>
    <submittedName>
        <fullName evidence="2">Uncharacterized protein</fullName>
    </submittedName>
</protein>
<feature type="region of interest" description="Disordered" evidence="1">
    <location>
        <begin position="24"/>
        <end position="56"/>
    </location>
</feature>
<dbReference type="AlphaFoldDB" id="A0A4R5ETB5"/>
<dbReference type="EMBL" id="SMFP01000006">
    <property type="protein sequence ID" value="TDE37952.1"/>
    <property type="molecule type" value="Genomic_DNA"/>
</dbReference>
<sequence length="789" mass="86213">MQSRIDELAAGMDDFAPSVDELPLGEIADDFGDPEAETVAPQAASEPAVQPEPEPAAPVATVAVIPEGWDKHSFLGMTFAVPVHWKRMSKPDDDDELIFGDINMAEKRFLGVNVTYFTPGQVDDFEDDTKSLPEEVAKGIGIDLTGAEQAFSYPDPIVAVDGRRILRKKFVLRKDDFFVYAELFYKEDFNERGGTDALGIVSMNKPEAEVAPLLERFAGTVGLEAAPEPEAQTGVDGLVNYSLPLPKGWKRQFNSSDAINFLSTPTYSASLGVNVGYRARENWSSDSEYDGAPEISRGEIFGQPATLKTGMTNEPYMQVGYSFVKALRKVYKLDKCLANGDLIVIQQYAAKSWLESTGYDSLMATMSLTLPADAIDCPVEGAATPTPATTPAPTPETASGWTTYTNSRFGTSLDYPTSHFQPAGAAPENGDGRSFVSPDRQAEVLVWGAHNALEQTPQQMMEEVRSSHTSGTVISQQADASGFTIKLLEGAKLIQQRSILDGGNVVHSLLVRYPANQDGKYGEVVQAMIASLSAPAAEAAPPTASAAVSDMEQAFWNSVKGMTRADGFEAYLQQFPNGAYAAEARQRIADLTAPAPSTDPQVELIFWQSIQSSSDPAMFQAYLDRWPNGTFAVLARLNLTRLTAVAVPPTPQPGPQPTPQVRVTPSARSYYTPARNTAERSAIMDAARVPMLQELGQRVIFLVKTLRTDGEWCFLMAEPLQPNGRKLNWYSTRFANDWANDAMSDLVMVLMHRQGSGWQVVDYVIGPTDVHWYNWIDSYGLPERLFNPG</sequence>
<evidence type="ECO:0000256" key="1">
    <source>
        <dbReference type="SAM" id="MobiDB-lite"/>
    </source>
</evidence>
<evidence type="ECO:0000313" key="2">
    <source>
        <dbReference type="EMBL" id="TDE37952.1"/>
    </source>
</evidence>
<feature type="compositionally biased region" description="Acidic residues" evidence="1">
    <location>
        <begin position="27"/>
        <end position="36"/>
    </location>
</feature>
<keyword evidence="3" id="KW-1185">Reference proteome</keyword>
<accession>A0A4R5ETB5</accession>
<organism evidence="2 3">
    <name type="scientific">Antarcticimicrobium sediminis</name>
    <dbReference type="NCBI Taxonomy" id="2546227"/>
    <lineage>
        <taxon>Bacteria</taxon>
        <taxon>Pseudomonadati</taxon>
        <taxon>Pseudomonadota</taxon>
        <taxon>Alphaproteobacteria</taxon>
        <taxon>Rhodobacterales</taxon>
        <taxon>Paracoccaceae</taxon>
        <taxon>Antarcticimicrobium</taxon>
    </lineage>
</organism>
<name>A0A4R5ETB5_9RHOB</name>
<evidence type="ECO:0000313" key="3">
    <source>
        <dbReference type="Proteomes" id="UP000294662"/>
    </source>
</evidence>
<feature type="compositionally biased region" description="Low complexity" evidence="1">
    <location>
        <begin position="39"/>
        <end position="49"/>
    </location>
</feature>
<dbReference type="Proteomes" id="UP000294662">
    <property type="component" value="Unassembled WGS sequence"/>
</dbReference>
<proteinExistence type="predicted"/>